<keyword evidence="2" id="KW-0378">Hydrolase</keyword>
<comment type="cofactor">
    <cofactor evidence="1">
        <name>Mg(2+)</name>
        <dbReference type="ChEBI" id="CHEBI:18420"/>
    </cofactor>
</comment>
<dbReference type="InterPro" id="IPR015797">
    <property type="entry name" value="NUDIX_hydrolase-like_dom_sf"/>
</dbReference>
<reference evidence="4" key="1">
    <citation type="submission" date="2019-11" db="EMBL/GenBank/DDBJ databases">
        <authorList>
            <person name="Feng L."/>
        </authorList>
    </citation>
    <scope>NUCLEOTIDE SEQUENCE</scope>
    <source>
        <strain evidence="4">AodontolyticusLFYP35</strain>
    </source>
</reference>
<evidence type="ECO:0000256" key="1">
    <source>
        <dbReference type="ARBA" id="ARBA00001946"/>
    </source>
</evidence>
<accession>A0A6N2S6Y1</accession>
<sequence length="171" mass="18818">MATPDFVLELRRHVGHSMLWLSGCTAVVLRGRDGAAINWQAPIDPSSVEVLVVQRADNHAWTPVTGIIDPGEEPAEAACREILEETACQARAMRLLSLEVVGPVTYENGDQTTYLDVAFACEWLSGDPFPADGENTQTMFVPGNQIPQMNNRFTRTIARAFSGEQAADFRR</sequence>
<dbReference type="InterPro" id="IPR000086">
    <property type="entry name" value="NUDIX_hydrolase_dom"/>
</dbReference>
<dbReference type="EMBL" id="CACRSM010000002">
    <property type="protein sequence ID" value="VYS88932.1"/>
    <property type="molecule type" value="Genomic_DNA"/>
</dbReference>
<dbReference type="AlphaFoldDB" id="A0A6N2S6Y1"/>
<dbReference type="SUPFAM" id="SSF55811">
    <property type="entry name" value="Nudix"/>
    <property type="match status" value="1"/>
</dbReference>
<feature type="domain" description="Nudix hydrolase" evidence="3">
    <location>
        <begin position="19"/>
        <end position="163"/>
    </location>
</feature>
<proteinExistence type="predicted"/>
<dbReference type="GO" id="GO:0016787">
    <property type="term" value="F:hydrolase activity"/>
    <property type="evidence" value="ECO:0007669"/>
    <property type="project" value="UniProtKB-KW"/>
</dbReference>
<name>A0A6N2S6Y1_9ACTO</name>
<dbReference type="CDD" id="cd18879">
    <property type="entry name" value="NUDIX_Hydrolase"/>
    <property type="match status" value="1"/>
</dbReference>
<dbReference type="PANTHER" id="PTHR43046:SF2">
    <property type="entry name" value="8-OXO-DGTP DIPHOSPHATASE-RELATED"/>
    <property type="match status" value="1"/>
</dbReference>
<evidence type="ECO:0000313" key="4">
    <source>
        <dbReference type="EMBL" id="VYS88932.1"/>
    </source>
</evidence>
<organism evidence="4">
    <name type="scientific">Schaalia odontolytica</name>
    <dbReference type="NCBI Taxonomy" id="1660"/>
    <lineage>
        <taxon>Bacteria</taxon>
        <taxon>Bacillati</taxon>
        <taxon>Actinomycetota</taxon>
        <taxon>Actinomycetes</taxon>
        <taxon>Actinomycetales</taxon>
        <taxon>Actinomycetaceae</taxon>
        <taxon>Schaalia</taxon>
    </lineage>
</organism>
<gene>
    <name evidence="4" type="ORF">AOLFYP35_00715</name>
</gene>
<dbReference type="PANTHER" id="PTHR43046">
    <property type="entry name" value="GDP-MANNOSE MANNOSYL HYDROLASE"/>
    <property type="match status" value="1"/>
</dbReference>
<dbReference type="Gene3D" id="3.90.79.10">
    <property type="entry name" value="Nucleoside Triphosphate Pyrophosphohydrolase"/>
    <property type="match status" value="1"/>
</dbReference>
<evidence type="ECO:0000256" key="2">
    <source>
        <dbReference type="ARBA" id="ARBA00022801"/>
    </source>
</evidence>
<evidence type="ECO:0000259" key="3">
    <source>
        <dbReference type="PROSITE" id="PS51462"/>
    </source>
</evidence>
<dbReference type="PROSITE" id="PS51462">
    <property type="entry name" value="NUDIX"/>
    <property type="match status" value="1"/>
</dbReference>
<protein>
    <submittedName>
        <fullName evidence="4">Dihydroneopterin triphosphate pyrophosphatase</fullName>
    </submittedName>
</protein>
<dbReference type="Pfam" id="PF00293">
    <property type="entry name" value="NUDIX"/>
    <property type="match status" value="1"/>
</dbReference>